<evidence type="ECO:0000313" key="4">
    <source>
        <dbReference type="Proteomes" id="UP000696485"/>
    </source>
</evidence>
<dbReference type="PANTHER" id="PTHR31840">
    <property type="entry name" value="COILED-COIL DOMAIN-CONTAINING PROTEIN 97"/>
    <property type="match status" value="1"/>
</dbReference>
<sequence>MTLPQESIESILTFLDPHLDTLETGFPTSSRPNEPALTSPQKRDKISATLASSPGIFLTRWGSVILYPRPEGTLVSGATSSKTPQDILELFVPLQNDYEVKYQLNRLFQQLHQIKEQRQFERRHSTHHQDSITSPSSSSPTSPVKQSKAPIDEDRQPEPAQSDLFNRTALSQNTRRNRRLNYLLRYLAPPDESSPSSFSRVPPSTTSRPMSHSDAKTTTDKAAHPTVATILSISGSMSNLSFADSTYFSDAEMEARAPELYQQYIGRFMDDDTEERDDDEEDKDDDEDEGGYADDEREQVEPFGKEVGLVDRILWNIDHPSKHQLKRERQERKDHQNQYQEAHHHHHENANGIKKDLSVPRPTVMPKEVSEEELEEEFDTESEVDEDTEMPLKDSDAMGGAKEVDQDSHRGPLAYVPDNEIRARTSVTPRLPPKPKRPGLVSSTMASAAFTLEQPEERAIFAEVENGNDDSEQGEEDERTEHRKEDQEALRCEFVLLMKQRFLDGLDSNFDYSTVDFNEDLDDLDQEAHDEEDRYFDAEDELDDLDAVRTVDGDDETQGSGTSMEMESDGDGNRRSGLYASKHAYNKGKKNLGGMNYDERLASWESRPQNGAGDYDY</sequence>
<accession>A0A9P5VJM4</accession>
<dbReference type="InterPro" id="IPR040233">
    <property type="entry name" value="CCD97-like_C"/>
</dbReference>
<dbReference type="EMBL" id="JAAAUY010000641">
    <property type="protein sequence ID" value="KAF9327674.1"/>
    <property type="molecule type" value="Genomic_DNA"/>
</dbReference>
<feature type="compositionally biased region" description="Low complexity" evidence="1">
    <location>
        <begin position="131"/>
        <end position="143"/>
    </location>
</feature>
<evidence type="ECO:0000259" key="2">
    <source>
        <dbReference type="Pfam" id="PF09747"/>
    </source>
</evidence>
<feature type="region of interest" description="Disordered" evidence="1">
    <location>
        <begin position="269"/>
        <end position="304"/>
    </location>
</feature>
<feature type="compositionally biased region" description="Acidic residues" evidence="1">
    <location>
        <begin position="466"/>
        <end position="478"/>
    </location>
</feature>
<keyword evidence="4" id="KW-1185">Reference proteome</keyword>
<feature type="compositionally biased region" description="Low complexity" evidence="1">
    <location>
        <begin position="188"/>
        <end position="210"/>
    </location>
</feature>
<name>A0A9P5VJM4_9FUNG</name>
<feature type="compositionally biased region" description="Acidic residues" evidence="1">
    <location>
        <begin position="271"/>
        <end position="298"/>
    </location>
</feature>
<feature type="domain" description="CCD97-like C-terminal" evidence="2">
    <location>
        <begin position="243"/>
        <end position="539"/>
    </location>
</feature>
<proteinExistence type="predicted"/>
<feature type="region of interest" description="Disordered" evidence="1">
    <location>
        <begin position="463"/>
        <end position="487"/>
    </location>
</feature>
<feature type="compositionally biased region" description="Basic and acidic residues" evidence="1">
    <location>
        <begin position="327"/>
        <end position="336"/>
    </location>
</feature>
<feature type="region of interest" description="Disordered" evidence="1">
    <location>
        <begin position="322"/>
        <end position="442"/>
    </location>
</feature>
<feature type="compositionally biased region" description="Basic and acidic residues" evidence="1">
    <location>
        <begin position="390"/>
        <end position="410"/>
    </location>
</feature>
<evidence type="ECO:0000313" key="3">
    <source>
        <dbReference type="EMBL" id="KAF9327674.1"/>
    </source>
</evidence>
<reference evidence="3" key="1">
    <citation type="journal article" date="2020" name="Fungal Divers.">
        <title>Resolving the Mortierellaceae phylogeny through synthesis of multi-gene phylogenetics and phylogenomics.</title>
        <authorList>
            <person name="Vandepol N."/>
            <person name="Liber J."/>
            <person name="Desiro A."/>
            <person name="Na H."/>
            <person name="Kennedy M."/>
            <person name="Barry K."/>
            <person name="Grigoriev I.V."/>
            <person name="Miller A.N."/>
            <person name="O'Donnell K."/>
            <person name="Stajich J.E."/>
            <person name="Bonito G."/>
        </authorList>
    </citation>
    <scope>NUCLEOTIDE SEQUENCE</scope>
    <source>
        <strain evidence="3">NVP1</strain>
    </source>
</reference>
<feature type="compositionally biased region" description="Polar residues" evidence="1">
    <location>
        <begin position="163"/>
        <end position="172"/>
    </location>
</feature>
<feature type="region of interest" description="Disordered" evidence="1">
    <location>
        <begin position="522"/>
        <end position="578"/>
    </location>
</feature>
<feature type="compositionally biased region" description="Basic and acidic residues" evidence="1">
    <location>
        <begin position="118"/>
        <end position="130"/>
    </location>
</feature>
<feature type="compositionally biased region" description="Acidic residues" evidence="1">
    <location>
        <begin position="370"/>
        <end position="389"/>
    </location>
</feature>
<feature type="region of interest" description="Disordered" evidence="1">
    <location>
        <begin position="188"/>
        <end position="222"/>
    </location>
</feature>
<feature type="region of interest" description="Disordered" evidence="1">
    <location>
        <begin position="25"/>
        <end position="45"/>
    </location>
</feature>
<dbReference type="AlphaFoldDB" id="A0A9P5VJM4"/>
<protein>
    <submittedName>
        <fullName evidence="3">Coiled-coil domain-containing protein 97</fullName>
    </submittedName>
</protein>
<feature type="compositionally biased region" description="Polar residues" evidence="1">
    <location>
        <begin position="26"/>
        <end position="40"/>
    </location>
</feature>
<organism evidence="3 4">
    <name type="scientific">Podila minutissima</name>
    <dbReference type="NCBI Taxonomy" id="64525"/>
    <lineage>
        <taxon>Eukaryota</taxon>
        <taxon>Fungi</taxon>
        <taxon>Fungi incertae sedis</taxon>
        <taxon>Mucoromycota</taxon>
        <taxon>Mortierellomycotina</taxon>
        <taxon>Mortierellomycetes</taxon>
        <taxon>Mortierellales</taxon>
        <taxon>Mortierellaceae</taxon>
        <taxon>Podila</taxon>
    </lineage>
</organism>
<evidence type="ECO:0000256" key="1">
    <source>
        <dbReference type="SAM" id="MobiDB-lite"/>
    </source>
</evidence>
<dbReference type="InterPro" id="IPR018613">
    <property type="entry name" value="Ccdc97-like"/>
</dbReference>
<dbReference type="Pfam" id="PF09747">
    <property type="entry name" value="CCD97-like_C"/>
    <property type="match status" value="1"/>
</dbReference>
<comment type="caution">
    <text evidence="3">The sequence shown here is derived from an EMBL/GenBank/DDBJ whole genome shotgun (WGS) entry which is preliminary data.</text>
</comment>
<feature type="region of interest" description="Disordered" evidence="1">
    <location>
        <begin position="118"/>
        <end position="172"/>
    </location>
</feature>
<dbReference type="PANTHER" id="PTHR31840:SF1">
    <property type="entry name" value="COILED-COIL DOMAIN-CONTAINING PROTEIN 97"/>
    <property type="match status" value="1"/>
</dbReference>
<gene>
    <name evidence="3" type="primary">CCDC97</name>
    <name evidence="3" type="ORF">BG006_009070</name>
</gene>
<feature type="compositionally biased region" description="Basic and acidic residues" evidence="1">
    <location>
        <begin position="211"/>
        <end position="222"/>
    </location>
</feature>
<dbReference type="Proteomes" id="UP000696485">
    <property type="component" value="Unassembled WGS sequence"/>
</dbReference>